<proteinExistence type="predicted"/>
<dbReference type="AlphaFoldDB" id="A0A0R1TXN7"/>
<dbReference type="PANTHER" id="PTHR40660:SF1">
    <property type="entry name" value="5'-PHOSPHATE OXIDASE PUTATIVE DOMAIN-CONTAINING PROTEIN-RELATED"/>
    <property type="match status" value="1"/>
</dbReference>
<dbReference type="Gene3D" id="2.30.110.10">
    <property type="entry name" value="Electron Transport, Fmn-binding Protein, Chain A"/>
    <property type="match status" value="1"/>
</dbReference>
<reference evidence="2 3" key="1">
    <citation type="journal article" date="2015" name="Genome Announc.">
        <title>Expanding the biotechnology potential of lactobacilli through comparative genomics of 213 strains and associated genera.</title>
        <authorList>
            <person name="Sun Z."/>
            <person name="Harris H.M."/>
            <person name="McCann A."/>
            <person name="Guo C."/>
            <person name="Argimon S."/>
            <person name="Zhang W."/>
            <person name="Yang X."/>
            <person name="Jeffery I.B."/>
            <person name="Cooney J.C."/>
            <person name="Kagawa T.F."/>
            <person name="Liu W."/>
            <person name="Song Y."/>
            <person name="Salvetti E."/>
            <person name="Wrobel A."/>
            <person name="Rasinkangas P."/>
            <person name="Parkhill J."/>
            <person name="Rea M.C."/>
            <person name="O'Sullivan O."/>
            <person name="Ritari J."/>
            <person name="Douillard F.P."/>
            <person name="Paul Ross R."/>
            <person name="Yang R."/>
            <person name="Briner A.E."/>
            <person name="Felis G.E."/>
            <person name="de Vos W.M."/>
            <person name="Barrangou R."/>
            <person name="Klaenhammer T.R."/>
            <person name="Caufield P.W."/>
            <person name="Cui Y."/>
            <person name="Zhang H."/>
            <person name="O'Toole P.W."/>
        </authorList>
    </citation>
    <scope>NUCLEOTIDE SEQUENCE [LARGE SCALE GENOMIC DNA]</scope>
    <source>
        <strain evidence="2 3">DSM 15945</strain>
    </source>
</reference>
<name>A0A0R1TXN7_9LACO</name>
<sequence length="125" mass="13929">MKNMLGTQLSFLATTGVDGKPQVGPKGSLHVYDDSHLIYFEHTFRQAFDNLTNNHMAAVAVVDRDAQKGFRFEGTAHIHEGDDLANDILGKTKIFERFPRAAVVIIDIERIYKLDNTLEAGVQLA</sequence>
<dbReference type="PANTHER" id="PTHR40660">
    <property type="entry name" value="5'-PHOSPHATE OXIDASE PUTATIVE DOMAIN-CONTAINING PROTEIN-RELATED"/>
    <property type="match status" value="1"/>
</dbReference>
<dbReference type="SUPFAM" id="SSF50475">
    <property type="entry name" value="FMN-binding split barrel"/>
    <property type="match status" value="1"/>
</dbReference>
<dbReference type="InterPro" id="IPR011576">
    <property type="entry name" value="Pyridox_Oxase_N"/>
</dbReference>
<dbReference type="EMBL" id="AZFJ01000049">
    <property type="protein sequence ID" value="KRL85942.1"/>
    <property type="molecule type" value="Genomic_DNA"/>
</dbReference>
<dbReference type="Pfam" id="PF01243">
    <property type="entry name" value="PNPOx_N"/>
    <property type="match status" value="1"/>
</dbReference>
<keyword evidence="3" id="KW-1185">Reference proteome</keyword>
<evidence type="ECO:0000313" key="3">
    <source>
        <dbReference type="Proteomes" id="UP000051922"/>
    </source>
</evidence>
<gene>
    <name evidence="2" type="ORF">FC50_GL001344</name>
</gene>
<dbReference type="InterPro" id="IPR012349">
    <property type="entry name" value="Split_barrel_FMN-bd"/>
</dbReference>
<evidence type="ECO:0000259" key="1">
    <source>
        <dbReference type="Pfam" id="PF01243"/>
    </source>
</evidence>
<feature type="domain" description="Pyridoxamine 5'-phosphate oxidase N-terminal" evidence="1">
    <location>
        <begin position="8"/>
        <end position="113"/>
    </location>
</feature>
<dbReference type="PATRIC" id="fig|1423783.4.peg.1385"/>
<dbReference type="Proteomes" id="UP000051922">
    <property type="component" value="Unassembled WGS sequence"/>
</dbReference>
<organism evidence="2 3">
    <name type="scientific">Lacticaseibacillus pantheris DSM 15945 = JCM 12539 = NBRC 106106</name>
    <dbReference type="NCBI Taxonomy" id="1423783"/>
    <lineage>
        <taxon>Bacteria</taxon>
        <taxon>Bacillati</taxon>
        <taxon>Bacillota</taxon>
        <taxon>Bacilli</taxon>
        <taxon>Lactobacillales</taxon>
        <taxon>Lactobacillaceae</taxon>
        <taxon>Lacticaseibacillus</taxon>
    </lineage>
</organism>
<dbReference type="STRING" id="1423783.FC50_GL001344"/>
<protein>
    <submittedName>
        <fullName evidence="2">Flavin-nucleotide-binding protein structurally involved in to pyridoxine 5-phosphate oxidase</fullName>
    </submittedName>
</protein>
<accession>A0A0R1TXN7</accession>
<comment type="caution">
    <text evidence="2">The sequence shown here is derived from an EMBL/GenBank/DDBJ whole genome shotgun (WGS) entry which is preliminary data.</text>
</comment>
<evidence type="ECO:0000313" key="2">
    <source>
        <dbReference type="EMBL" id="KRL85942.1"/>
    </source>
</evidence>